<evidence type="ECO:0000313" key="9">
    <source>
        <dbReference type="EMBL" id="RGP78816.1"/>
    </source>
</evidence>
<dbReference type="OrthoDB" id="5795902at2759"/>
<dbReference type="SUPFAM" id="SSF51011">
    <property type="entry name" value="Glycosyl hydrolase domain"/>
    <property type="match status" value="1"/>
</dbReference>
<name>A0A395T2W5_9HYPO</name>
<accession>A0A395T2W5</accession>
<protein>
    <recommendedName>
        <fullName evidence="3 7">Alpha-galactosidase</fullName>
        <ecNumber evidence="3 7">3.2.1.22</ecNumber>
    </recommendedName>
    <alternativeName>
        <fullName evidence="7">Melibiase</fullName>
    </alternativeName>
</protein>
<keyword evidence="5 7" id="KW-0378">Hydrolase</keyword>
<dbReference type="PRINTS" id="PR00740">
    <property type="entry name" value="GLHYDRLASE27"/>
</dbReference>
<evidence type="ECO:0000256" key="4">
    <source>
        <dbReference type="ARBA" id="ARBA00022729"/>
    </source>
</evidence>
<keyword evidence="10" id="KW-1185">Reference proteome</keyword>
<reference evidence="9 10" key="1">
    <citation type="journal article" date="2018" name="PLoS Pathog.">
        <title>Evolution of structural diversity of trichothecenes, a family of toxins produced by plant pathogenic and entomopathogenic fungi.</title>
        <authorList>
            <person name="Proctor R.H."/>
            <person name="McCormick S.P."/>
            <person name="Kim H.S."/>
            <person name="Cardoza R.E."/>
            <person name="Stanley A.M."/>
            <person name="Lindo L."/>
            <person name="Kelly A."/>
            <person name="Brown D.W."/>
            <person name="Lee T."/>
            <person name="Vaughan M.M."/>
            <person name="Alexander N.J."/>
            <person name="Busman M."/>
            <person name="Gutierrez S."/>
        </authorList>
    </citation>
    <scope>NUCLEOTIDE SEQUENCE [LARGE SCALE GENOMIC DNA]</scope>
    <source>
        <strain evidence="9 10">NRRL 20695</strain>
    </source>
</reference>
<dbReference type="PANTHER" id="PTHR11452:SF75">
    <property type="entry name" value="ALPHA-GALACTOSIDASE MEL1"/>
    <property type="match status" value="1"/>
</dbReference>
<dbReference type="PANTHER" id="PTHR11452">
    <property type="entry name" value="ALPHA-GALACTOSIDASE/ALPHA-N-ACETYLGALACTOSAMINIDASE"/>
    <property type="match status" value="1"/>
</dbReference>
<keyword evidence="6 7" id="KW-0326">Glycosidase</keyword>
<evidence type="ECO:0000256" key="5">
    <source>
        <dbReference type="ARBA" id="ARBA00022801"/>
    </source>
</evidence>
<dbReference type="CDD" id="cd14792">
    <property type="entry name" value="GH27"/>
    <property type="match status" value="1"/>
</dbReference>
<evidence type="ECO:0000256" key="6">
    <source>
        <dbReference type="ARBA" id="ARBA00023295"/>
    </source>
</evidence>
<dbReference type="InterPro" id="IPR041233">
    <property type="entry name" value="Melibiase_C"/>
</dbReference>
<comment type="similarity">
    <text evidence="2 7">Belongs to the glycosyl hydrolase 27 family.</text>
</comment>
<dbReference type="AlphaFoldDB" id="A0A395T2W5"/>
<dbReference type="Gene3D" id="2.60.120.260">
    <property type="entry name" value="Galactose-binding domain-like"/>
    <property type="match status" value="1"/>
</dbReference>
<sequence length="569" mass="62372">MAMSTPAASPLTKNGIGHFKGPLIVAMSALALAAILVSIGGTSGKTFKSPTPPMGWNSYNHYNCFPSEDIIKTNAKGLVDLGFLDLGYKIVTVDCGWPSRERDSQGRLQWNETLFPSGPKALGEYIHDLGLEFGLYSGAGYLQCGSQDIPASLGYEEIDAKSFAEWGGDSLKYDNCYATSKTDMVDSDSAEAKSPDRFIKMAAALNETDRDIKYFLCQWGIGEDVPQWAAPLGNSWRMSNDIFNAWRAIWRITNQAVAHSKYNRPGAFADMDMLIIGLGALSYEEERFHFGLWSMMKSPLIIGGVMDAKQIPAKSLEIMSNKEAIAINQDALGQAAELVIRYTEEEWDVWSGNLSSNRKVLGVANWKNETQSVQVDLALIGLEKAKARDVWAHEDLTVSGTQTFELKPHELRLLVLSDISQAPKPKPAGYYAASKASLGGSASLVNCKENECLPANEKIESIGEGAKVIFESVSAPTDGSLYINVDYINHEYHHTIGDWETNSRNMSISVNGEDSKRWAFPNAGGDWFESDRMTILLDGFKKGDNNTVTFSVSASGNWAPDLVGFEVLV</sequence>
<dbReference type="SUPFAM" id="SSF51445">
    <property type="entry name" value="(Trans)glycosidases"/>
    <property type="match status" value="1"/>
</dbReference>
<dbReference type="GO" id="GO:0005975">
    <property type="term" value="P:carbohydrate metabolic process"/>
    <property type="evidence" value="ECO:0007669"/>
    <property type="project" value="InterPro"/>
</dbReference>
<comment type="catalytic activity">
    <reaction evidence="1 7">
        <text>Hydrolysis of terminal, non-reducing alpha-D-galactose residues in alpha-D-galactosides, including galactose oligosaccharides, galactomannans and galactolipids.</text>
        <dbReference type="EC" id="3.2.1.22"/>
    </reaction>
</comment>
<dbReference type="Proteomes" id="UP000266234">
    <property type="component" value="Unassembled WGS sequence"/>
</dbReference>
<keyword evidence="7" id="KW-1015">Disulfide bond</keyword>
<feature type="domain" description="Alpha galactosidase C-terminal" evidence="8">
    <location>
        <begin position="345"/>
        <end position="416"/>
    </location>
</feature>
<evidence type="ECO:0000256" key="7">
    <source>
        <dbReference type="RuleBase" id="RU361168"/>
    </source>
</evidence>
<dbReference type="EMBL" id="PXOG01000057">
    <property type="protein sequence ID" value="RGP78816.1"/>
    <property type="molecule type" value="Genomic_DNA"/>
</dbReference>
<evidence type="ECO:0000256" key="1">
    <source>
        <dbReference type="ARBA" id="ARBA00001255"/>
    </source>
</evidence>
<proteinExistence type="inferred from homology"/>
<keyword evidence="4" id="KW-0732">Signal</keyword>
<comment type="caution">
    <text evidence="9">The sequence shown here is derived from an EMBL/GenBank/DDBJ whole genome shotgun (WGS) entry which is preliminary data.</text>
</comment>
<dbReference type="EC" id="3.2.1.22" evidence="3 7"/>
<dbReference type="Pfam" id="PF16499">
    <property type="entry name" value="Melibiase_2"/>
    <property type="match status" value="1"/>
</dbReference>
<dbReference type="Gene3D" id="2.60.40.1180">
    <property type="entry name" value="Golgi alpha-mannosidase II"/>
    <property type="match status" value="1"/>
</dbReference>
<dbReference type="Pfam" id="PF17801">
    <property type="entry name" value="Melibiase_C"/>
    <property type="match status" value="1"/>
</dbReference>
<dbReference type="Gene3D" id="3.20.20.70">
    <property type="entry name" value="Aldolase class I"/>
    <property type="match status" value="1"/>
</dbReference>
<dbReference type="STRING" id="694270.A0A395T2W5"/>
<dbReference type="CDD" id="cd04081">
    <property type="entry name" value="CBM35_galactosidase-like"/>
    <property type="match status" value="1"/>
</dbReference>
<dbReference type="FunFam" id="3.20.20.70:FF:000197">
    <property type="entry name" value="Alpha-galactosidase"/>
    <property type="match status" value="1"/>
</dbReference>
<dbReference type="GO" id="GO:0004557">
    <property type="term" value="F:alpha-galactosidase activity"/>
    <property type="evidence" value="ECO:0007669"/>
    <property type="project" value="UniProtKB-EC"/>
</dbReference>
<organism evidence="9 10">
    <name type="scientific">Fusarium longipes</name>
    <dbReference type="NCBI Taxonomy" id="694270"/>
    <lineage>
        <taxon>Eukaryota</taxon>
        <taxon>Fungi</taxon>
        <taxon>Dikarya</taxon>
        <taxon>Ascomycota</taxon>
        <taxon>Pezizomycotina</taxon>
        <taxon>Sordariomycetes</taxon>
        <taxon>Hypocreomycetidae</taxon>
        <taxon>Hypocreales</taxon>
        <taxon>Nectriaceae</taxon>
        <taxon>Fusarium</taxon>
    </lineage>
</organism>
<dbReference type="InterPro" id="IPR002241">
    <property type="entry name" value="Glyco_hydro_27"/>
</dbReference>
<dbReference type="InterPro" id="IPR013785">
    <property type="entry name" value="Aldolase_TIM"/>
</dbReference>
<evidence type="ECO:0000256" key="3">
    <source>
        <dbReference type="ARBA" id="ARBA00012755"/>
    </source>
</evidence>
<evidence type="ECO:0000259" key="8">
    <source>
        <dbReference type="Pfam" id="PF17801"/>
    </source>
</evidence>
<dbReference type="InterPro" id="IPR017853">
    <property type="entry name" value="GH"/>
</dbReference>
<evidence type="ECO:0000256" key="2">
    <source>
        <dbReference type="ARBA" id="ARBA00009743"/>
    </source>
</evidence>
<gene>
    <name evidence="9" type="ORF">FLONG3_3014</name>
</gene>
<dbReference type="InterPro" id="IPR013780">
    <property type="entry name" value="Glyco_hydro_b"/>
</dbReference>
<evidence type="ECO:0000313" key="10">
    <source>
        <dbReference type="Proteomes" id="UP000266234"/>
    </source>
</evidence>